<name>A0ABW3NVS6_9SPHN</name>
<comment type="caution">
    <text evidence="2">The sequence shown here is derived from an EMBL/GenBank/DDBJ whole genome shotgun (WGS) entry which is preliminary data.</text>
</comment>
<dbReference type="EMBL" id="JBHTLS010000009">
    <property type="protein sequence ID" value="MFD1103799.1"/>
    <property type="molecule type" value="Genomic_DNA"/>
</dbReference>
<keyword evidence="1" id="KW-0732">Signal</keyword>
<evidence type="ECO:0000313" key="2">
    <source>
        <dbReference type="EMBL" id="MFD1103799.1"/>
    </source>
</evidence>
<organism evidence="2 3">
    <name type="scientific">Sphingobium olei</name>
    <dbReference type="NCBI Taxonomy" id="420955"/>
    <lineage>
        <taxon>Bacteria</taxon>
        <taxon>Pseudomonadati</taxon>
        <taxon>Pseudomonadota</taxon>
        <taxon>Alphaproteobacteria</taxon>
        <taxon>Sphingomonadales</taxon>
        <taxon>Sphingomonadaceae</taxon>
        <taxon>Sphingobium</taxon>
    </lineage>
</organism>
<evidence type="ECO:0000256" key="1">
    <source>
        <dbReference type="SAM" id="SignalP"/>
    </source>
</evidence>
<protein>
    <submittedName>
        <fullName evidence="2">Uncharacterized protein</fullName>
    </submittedName>
</protein>
<keyword evidence="3" id="KW-1185">Reference proteome</keyword>
<dbReference type="RefSeq" id="WP_380908883.1">
    <property type="nucleotide sequence ID" value="NZ_JBHTLS010000009.1"/>
</dbReference>
<gene>
    <name evidence="2" type="ORF">ACFQ24_02565</name>
</gene>
<sequence length="95" mass="9628">MRFQLQIAIVGMLAAAASVPMSASAGALGTKAKPSPASSIDQLTITESGNQFQIAERSARTASDAAAAPMLHLGSAVHLDAALLRPSRQVTGAVE</sequence>
<dbReference type="Proteomes" id="UP001597203">
    <property type="component" value="Unassembled WGS sequence"/>
</dbReference>
<proteinExistence type="predicted"/>
<feature type="signal peptide" evidence="1">
    <location>
        <begin position="1"/>
        <end position="25"/>
    </location>
</feature>
<feature type="chain" id="PRO_5045575696" evidence="1">
    <location>
        <begin position="26"/>
        <end position="95"/>
    </location>
</feature>
<evidence type="ECO:0000313" key="3">
    <source>
        <dbReference type="Proteomes" id="UP001597203"/>
    </source>
</evidence>
<accession>A0ABW3NVS6</accession>
<reference evidence="3" key="1">
    <citation type="journal article" date="2019" name="Int. J. Syst. Evol. Microbiol.">
        <title>The Global Catalogue of Microorganisms (GCM) 10K type strain sequencing project: providing services to taxonomists for standard genome sequencing and annotation.</title>
        <authorList>
            <consortium name="The Broad Institute Genomics Platform"/>
            <consortium name="The Broad Institute Genome Sequencing Center for Infectious Disease"/>
            <person name="Wu L."/>
            <person name="Ma J."/>
        </authorList>
    </citation>
    <scope>NUCLEOTIDE SEQUENCE [LARGE SCALE GENOMIC DNA]</scope>
    <source>
        <strain evidence="3">CCUG 54329</strain>
    </source>
</reference>